<dbReference type="OrthoDB" id="9028214at2"/>
<comment type="caution">
    <text evidence="5">The sequence shown here is derived from an EMBL/GenBank/DDBJ whole genome shotgun (WGS) entry which is preliminary data.</text>
</comment>
<dbReference type="Pfam" id="PF00392">
    <property type="entry name" value="GntR"/>
    <property type="match status" value="1"/>
</dbReference>
<dbReference type="InterPro" id="IPR036390">
    <property type="entry name" value="WH_DNA-bd_sf"/>
</dbReference>
<feature type="domain" description="HTH gntR-type" evidence="4">
    <location>
        <begin position="13"/>
        <end position="81"/>
    </location>
</feature>
<dbReference type="InterPro" id="IPR011711">
    <property type="entry name" value="GntR_C"/>
</dbReference>
<keyword evidence="3" id="KW-0804">Transcription</keyword>
<evidence type="ECO:0000313" key="6">
    <source>
        <dbReference type="Proteomes" id="UP000234881"/>
    </source>
</evidence>
<dbReference type="SUPFAM" id="SSF48008">
    <property type="entry name" value="GntR ligand-binding domain-like"/>
    <property type="match status" value="1"/>
</dbReference>
<protein>
    <submittedName>
        <fullName evidence="5">GntR family transcriptional regulator</fullName>
    </submittedName>
</protein>
<evidence type="ECO:0000256" key="1">
    <source>
        <dbReference type="ARBA" id="ARBA00023015"/>
    </source>
</evidence>
<keyword evidence="6" id="KW-1185">Reference proteome</keyword>
<sequence length="238" mass="26658">METSFKTIGSSRRGLNMQVAGLVAGKILSGELPENSIIPSEQELCEQIGISRTTIREAIKSLASKRLLESRPKIGTRVLPKTEWNILDPQLLEWMTASSDPVTLLSQFLGLRRSIEPEACALAAVNASAQQRIDISNAFQAMIDVSKDFDRELWKEVDLAFHCLIFHSTGNFFFVPFGNILKSVYTNFFHYSSEDGGMCFEEHREIYEAIMAGDANRARTASLTLLQEKKHRLPMDAA</sequence>
<dbReference type="PANTHER" id="PTHR43537:SF44">
    <property type="entry name" value="GNTR FAMILY REGULATORY PROTEIN"/>
    <property type="match status" value="1"/>
</dbReference>
<dbReference type="Gene3D" id="1.10.10.10">
    <property type="entry name" value="Winged helix-like DNA-binding domain superfamily/Winged helix DNA-binding domain"/>
    <property type="match status" value="1"/>
</dbReference>
<dbReference type="Gene3D" id="1.20.120.530">
    <property type="entry name" value="GntR ligand-binding domain-like"/>
    <property type="match status" value="1"/>
</dbReference>
<name>A0A2N5XRG0_9HYPH</name>
<keyword evidence="2" id="KW-0238">DNA-binding</keyword>
<dbReference type="GO" id="GO:0003700">
    <property type="term" value="F:DNA-binding transcription factor activity"/>
    <property type="evidence" value="ECO:0007669"/>
    <property type="project" value="InterPro"/>
</dbReference>
<dbReference type="EMBL" id="PKUQ01000022">
    <property type="protein sequence ID" value="PLW77055.1"/>
    <property type="molecule type" value="Genomic_DNA"/>
</dbReference>
<dbReference type="PANTHER" id="PTHR43537">
    <property type="entry name" value="TRANSCRIPTIONAL REGULATOR, GNTR FAMILY"/>
    <property type="match status" value="1"/>
</dbReference>
<dbReference type="InterPro" id="IPR000524">
    <property type="entry name" value="Tscrpt_reg_HTH_GntR"/>
</dbReference>
<evidence type="ECO:0000256" key="3">
    <source>
        <dbReference type="ARBA" id="ARBA00023163"/>
    </source>
</evidence>
<dbReference type="SMART" id="SM00345">
    <property type="entry name" value="HTH_GNTR"/>
    <property type="match status" value="1"/>
</dbReference>
<dbReference type="InterPro" id="IPR036388">
    <property type="entry name" value="WH-like_DNA-bd_sf"/>
</dbReference>
<accession>A0A2N5XRG0</accession>
<evidence type="ECO:0000313" key="5">
    <source>
        <dbReference type="EMBL" id="PLW77055.1"/>
    </source>
</evidence>
<proteinExistence type="predicted"/>
<dbReference type="PRINTS" id="PR00035">
    <property type="entry name" value="HTHGNTR"/>
</dbReference>
<reference evidence="5 6" key="1">
    <citation type="submission" date="2018-01" db="EMBL/GenBank/DDBJ databases">
        <title>The draft genome sequence of Cohaesibacter sp. H1304.</title>
        <authorList>
            <person name="Wang N.-N."/>
            <person name="Du Z.-J."/>
        </authorList>
    </citation>
    <scope>NUCLEOTIDE SEQUENCE [LARGE SCALE GENOMIC DNA]</scope>
    <source>
        <strain evidence="5 6">H1304</strain>
    </source>
</reference>
<evidence type="ECO:0000256" key="2">
    <source>
        <dbReference type="ARBA" id="ARBA00023125"/>
    </source>
</evidence>
<dbReference type="Pfam" id="PF07729">
    <property type="entry name" value="FCD"/>
    <property type="match status" value="1"/>
</dbReference>
<dbReference type="InterPro" id="IPR008920">
    <property type="entry name" value="TF_FadR/GntR_C"/>
</dbReference>
<evidence type="ECO:0000259" key="4">
    <source>
        <dbReference type="PROSITE" id="PS50949"/>
    </source>
</evidence>
<organism evidence="5 6">
    <name type="scientific">Cohaesibacter celericrescens</name>
    <dbReference type="NCBI Taxonomy" id="2067669"/>
    <lineage>
        <taxon>Bacteria</taxon>
        <taxon>Pseudomonadati</taxon>
        <taxon>Pseudomonadota</taxon>
        <taxon>Alphaproteobacteria</taxon>
        <taxon>Hyphomicrobiales</taxon>
        <taxon>Cohaesibacteraceae</taxon>
    </lineage>
</organism>
<dbReference type="PROSITE" id="PS50949">
    <property type="entry name" value="HTH_GNTR"/>
    <property type="match status" value="1"/>
</dbReference>
<dbReference type="AlphaFoldDB" id="A0A2N5XRG0"/>
<keyword evidence="1" id="KW-0805">Transcription regulation</keyword>
<dbReference type="SMART" id="SM00895">
    <property type="entry name" value="FCD"/>
    <property type="match status" value="1"/>
</dbReference>
<dbReference type="GO" id="GO:0003677">
    <property type="term" value="F:DNA binding"/>
    <property type="evidence" value="ECO:0007669"/>
    <property type="project" value="UniProtKB-KW"/>
</dbReference>
<dbReference type="SUPFAM" id="SSF46785">
    <property type="entry name" value="Winged helix' DNA-binding domain"/>
    <property type="match status" value="1"/>
</dbReference>
<gene>
    <name evidence="5" type="ORF">C0081_13530</name>
</gene>
<dbReference type="Proteomes" id="UP000234881">
    <property type="component" value="Unassembled WGS sequence"/>
</dbReference>
<dbReference type="CDD" id="cd07377">
    <property type="entry name" value="WHTH_GntR"/>
    <property type="match status" value="1"/>
</dbReference>